<evidence type="ECO:0000313" key="2">
    <source>
        <dbReference type="EMBL" id="MBW0570656.1"/>
    </source>
</evidence>
<dbReference type="PANTHER" id="PTHR24559:SF440">
    <property type="entry name" value="RIBONUCLEASE H"/>
    <property type="match status" value="1"/>
</dbReference>
<protein>
    <recommendedName>
        <fullName evidence="1">Reverse transcriptase domain-containing protein</fullName>
    </recommendedName>
</protein>
<dbReference type="Gene3D" id="3.30.70.270">
    <property type="match status" value="1"/>
</dbReference>
<gene>
    <name evidence="2" type="ORF">O181_110371</name>
</gene>
<comment type="caution">
    <text evidence="2">The sequence shown here is derived from an EMBL/GenBank/DDBJ whole genome shotgun (WGS) entry which is preliminary data.</text>
</comment>
<evidence type="ECO:0000259" key="1">
    <source>
        <dbReference type="Pfam" id="PF00078"/>
    </source>
</evidence>
<dbReference type="FunFam" id="3.30.70.270:FF:000003">
    <property type="entry name" value="Transposon Ty3-G Gag-Pol polyprotein"/>
    <property type="match status" value="1"/>
</dbReference>
<feature type="domain" description="Reverse transcriptase" evidence="1">
    <location>
        <begin position="1"/>
        <end position="82"/>
    </location>
</feature>
<dbReference type="CDD" id="cd01647">
    <property type="entry name" value="RT_LTR"/>
    <property type="match status" value="1"/>
</dbReference>
<dbReference type="InterPro" id="IPR000477">
    <property type="entry name" value="RT_dom"/>
</dbReference>
<dbReference type="PANTHER" id="PTHR24559">
    <property type="entry name" value="TRANSPOSON TY3-I GAG-POL POLYPROTEIN"/>
    <property type="match status" value="1"/>
</dbReference>
<evidence type="ECO:0000313" key="3">
    <source>
        <dbReference type="Proteomes" id="UP000765509"/>
    </source>
</evidence>
<accession>A0A9Q3JZ24</accession>
<dbReference type="AlphaFoldDB" id="A0A9Q3JZ24"/>
<dbReference type="InterPro" id="IPR053134">
    <property type="entry name" value="RNA-dir_DNA_polymerase"/>
</dbReference>
<keyword evidence="3" id="KW-1185">Reference proteome</keyword>
<dbReference type="InterPro" id="IPR043128">
    <property type="entry name" value="Rev_trsase/Diguanyl_cyclase"/>
</dbReference>
<organism evidence="2 3">
    <name type="scientific">Austropuccinia psidii MF-1</name>
    <dbReference type="NCBI Taxonomy" id="1389203"/>
    <lineage>
        <taxon>Eukaryota</taxon>
        <taxon>Fungi</taxon>
        <taxon>Dikarya</taxon>
        <taxon>Basidiomycota</taxon>
        <taxon>Pucciniomycotina</taxon>
        <taxon>Pucciniomycetes</taxon>
        <taxon>Pucciniales</taxon>
        <taxon>Sphaerophragmiaceae</taxon>
        <taxon>Austropuccinia</taxon>
    </lineage>
</organism>
<reference evidence="2" key="1">
    <citation type="submission" date="2021-03" db="EMBL/GenBank/DDBJ databases">
        <title>Draft genome sequence of rust myrtle Austropuccinia psidii MF-1, a brazilian biotype.</title>
        <authorList>
            <person name="Quecine M.C."/>
            <person name="Pachon D.M.R."/>
            <person name="Bonatelli M.L."/>
            <person name="Correr F.H."/>
            <person name="Franceschini L.M."/>
            <person name="Leite T.F."/>
            <person name="Margarido G.R.A."/>
            <person name="Almeida C.A."/>
            <person name="Ferrarezi J.A."/>
            <person name="Labate C.A."/>
        </authorList>
    </citation>
    <scope>NUCLEOTIDE SEQUENCE</scope>
    <source>
        <strain evidence="2">MF-1</strain>
    </source>
</reference>
<sequence length="130" mass="14592">MPFVLTNAPASFQNLVNDIFYDLFDVYVVVYMNEILVFSKSGDKPATHLSTVLARLNTNNLFAKASKCLFHFSSVEYLGYIVSSEGLKMGKEKSPANSQLATSKKPQGSSIFPWLCQSLPLFHQELFKED</sequence>
<dbReference type="Pfam" id="PF00078">
    <property type="entry name" value="RVT_1"/>
    <property type="match status" value="1"/>
</dbReference>
<dbReference type="InterPro" id="IPR043502">
    <property type="entry name" value="DNA/RNA_pol_sf"/>
</dbReference>
<name>A0A9Q3JZ24_9BASI</name>
<dbReference type="EMBL" id="AVOT02086641">
    <property type="protein sequence ID" value="MBW0570656.1"/>
    <property type="molecule type" value="Genomic_DNA"/>
</dbReference>
<dbReference type="Proteomes" id="UP000765509">
    <property type="component" value="Unassembled WGS sequence"/>
</dbReference>
<dbReference type="SUPFAM" id="SSF56672">
    <property type="entry name" value="DNA/RNA polymerases"/>
    <property type="match status" value="1"/>
</dbReference>
<proteinExistence type="predicted"/>